<keyword evidence="2" id="KW-0560">Oxidoreductase</keyword>
<dbReference type="PRINTS" id="PR00092">
    <property type="entry name" value="TYROSINASE"/>
</dbReference>
<dbReference type="GO" id="GO:0046872">
    <property type="term" value="F:metal ion binding"/>
    <property type="evidence" value="ECO:0007669"/>
    <property type="project" value="UniProtKB-KW"/>
</dbReference>
<evidence type="ECO:0000313" key="5">
    <source>
        <dbReference type="EMBL" id="KAK4246061.1"/>
    </source>
</evidence>
<dbReference type="PANTHER" id="PTHR11474">
    <property type="entry name" value="TYROSINASE FAMILY MEMBER"/>
    <property type="match status" value="1"/>
</dbReference>
<feature type="domain" description="Tyrosinase copper-binding" evidence="4">
    <location>
        <begin position="324"/>
        <end position="335"/>
    </location>
</feature>
<name>A0AAN7HDM4_9PEZI</name>
<evidence type="ECO:0000256" key="2">
    <source>
        <dbReference type="ARBA" id="ARBA00023002"/>
    </source>
</evidence>
<dbReference type="InterPro" id="IPR002227">
    <property type="entry name" value="Tyrosinase_Cu-bd"/>
</dbReference>
<dbReference type="PANTHER" id="PTHR11474:SF125">
    <property type="entry name" value="N-ACETYL-6-HYDROXYTRYPTOPHAN OXIDASE IVOB-RELATED"/>
    <property type="match status" value="1"/>
</dbReference>
<proteinExistence type="predicted"/>
<evidence type="ECO:0000256" key="1">
    <source>
        <dbReference type="ARBA" id="ARBA00022723"/>
    </source>
</evidence>
<dbReference type="EMBL" id="MU857683">
    <property type="protein sequence ID" value="KAK4246061.1"/>
    <property type="molecule type" value="Genomic_DNA"/>
</dbReference>
<dbReference type="PROSITE" id="PS00498">
    <property type="entry name" value="TYROSINASE_2"/>
    <property type="match status" value="1"/>
</dbReference>
<dbReference type="Gene3D" id="1.10.1280.10">
    <property type="entry name" value="Di-copper center containing domain from catechol oxidase"/>
    <property type="match status" value="1"/>
</dbReference>
<sequence>MRGMNSLVSLSLVAGAWAGPVQKRWQPNVPRNPDYPLDEVDKLEESIMPNVEEWVTTRTGTFGNCTLETAGIRREWSDLSVDERKEYISAVLCLQSKPSKIPEGKAPGALSRFDDFVATHMTMAGQLHSPTHLFAAHRYFIYAYEKALRDECGYKGYQPYMNYDRYAEDPINSPMFDGSDSSMGGNGGPYNYTGVPQPFPRPYNLIPPAGGGGCVTEGPFKDMVVSLGPKGALFRDLEPNPRADGLGSNPRCLRRDINKYSAMGGRANYTYSAIMDNDDVNSFYNRYLGMPQLKGDPYPWGLHSAGHYIMGGDPGGDFYCSPGDPAFYFHHGMLDRVWWIWQMQDPVNRVHAVPGSGAMPMPPMLMMRDGELTIGEVPAALQKRQNVTDLIVDLGWTAPPVKLMDLNDLLGGLGGEMCYIYV</sequence>
<gene>
    <name evidence="5" type="ORF">C7999DRAFT_33540</name>
</gene>
<keyword evidence="1" id="KW-0479">Metal-binding</keyword>
<evidence type="ECO:0000259" key="4">
    <source>
        <dbReference type="PROSITE" id="PS00498"/>
    </source>
</evidence>
<dbReference type="GO" id="GO:0016491">
    <property type="term" value="F:oxidoreductase activity"/>
    <property type="evidence" value="ECO:0007669"/>
    <property type="project" value="UniProtKB-KW"/>
</dbReference>
<dbReference type="Proteomes" id="UP001303647">
    <property type="component" value="Unassembled WGS sequence"/>
</dbReference>
<dbReference type="SUPFAM" id="SSF48056">
    <property type="entry name" value="Di-copper centre-containing domain"/>
    <property type="match status" value="1"/>
</dbReference>
<keyword evidence="6" id="KW-1185">Reference proteome</keyword>
<feature type="chain" id="PRO_5042998719" description="Tyrosinase copper-binding domain-containing protein" evidence="3">
    <location>
        <begin position="19"/>
        <end position="422"/>
    </location>
</feature>
<feature type="signal peptide" evidence="3">
    <location>
        <begin position="1"/>
        <end position="18"/>
    </location>
</feature>
<reference evidence="5" key="1">
    <citation type="journal article" date="2023" name="Mol. Phylogenet. Evol.">
        <title>Genome-scale phylogeny and comparative genomics of the fungal order Sordariales.</title>
        <authorList>
            <person name="Hensen N."/>
            <person name="Bonometti L."/>
            <person name="Westerberg I."/>
            <person name="Brannstrom I.O."/>
            <person name="Guillou S."/>
            <person name="Cros-Aarteil S."/>
            <person name="Calhoun S."/>
            <person name="Haridas S."/>
            <person name="Kuo A."/>
            <person name="Mondo S."/>
            <person name="Pangilinan J."/>
            <person name="Riley R."/>
            <person name="LaButti K."/>
            <person name="Andreopoulos B."/>
            <person name="Lipzen A."/>
            <person name="Chen C."/>
            <person name="Yan M."/>
            <person name="Daum C."/>
            <person name="Ng V."/>
            <person name="Clum A."/>
            <person name="Steindorff A."/>
            <person name="Ohm R.A."/>
            <person name="Martin F."/>
            <person name="Silar P."/>
            <person name="Natvig D.O."/>
            <person name="Lalanne C."/>
            <person name="Gautier V."/>
            <person name="Ament-Velasquez S.L."/>
            <person name="Kruys A."/>
            <person name="Hutchinson M.I."/>
            <person name="Powell A.J."/>
            <person name="Barry K."/>
            <person name="Miller A.N."/>
            <person name="Grigoriev I.V."/>
            <person name="Debuchy R."/>
            <person name="Gladieux P."/>
            <person name="Hiltunen Thoren M."/>
            <person name="Johannesson H."/>
        </authorList>
    </citation>
    <scope>NUCLEOTIDE SEQUENCE</scope>
    <source>
        <strain evidence="5">CBS 359.72</strain>
    </source>
</reference>
<evidence type="ECO:0000313" key="6">
    <source>
        <dbReference type="Proteomes" id="UP001303647"/>
    </source>
</evidence>
<dbReference type="InterPro" id="IPR008922">
    <property type="entry name" value="Di-copper_centre_dom_sf"/>
</dbReference>
<organism evidence="5 6">
    <name type="scientific">Corynascus novoguineensis</name>
    <dbReference type="NCBI Taxonomy" id="1126955"/>
    <lineage>
        <taxon>Eukaryota</taxon>
        <taxon>Fungi</taxon>
        <taxon>Dikarya</taxon>
        <taxon>Ascomycota</taxon>
        <taxon>Pezizomycotina</taxon>
        <taxon>Sordariomycetes</taxon>
        <taxon>Sordariomycetidae</taxon>
        <taxon>Sordariales</taxon>
        <taxon>Chaetomiaceae</taxon>
        <taxon>Corynascus</taxon>
    </lineage>
</organism>
<dbReference type="Pfam" id="PF00264">
    <property type="entry name" value="Tyrosinase"/>
    <property type="match status" value="1"/>
</dbReference>
<reference evidence="5" key="2">
    <citation type="submission" date="2023-05" db="EMBL/GenBank/DDBJ databases">
        <authorList>
            <consortium name="Lawrence Berkeley National Laboratory"/>
            <person name="Steindorff A."/>
            <person name="Hensen N."/>
            <person name="Bonometti L."/>
            <person name="Westerberg I."/>
            <person name="Brannstrom I.O."/>
            <person name="Guillou S."/>
            <person name="Cros-Aarteil S."/>
            <person name="Calhoun S."/>
            <person name="Haridas S."/>
            <person name="Kuo A."/>
            <person name="Mondo S."/>
            <person name="Pangilinan J."/>
            <person name="Riley R."/>
            <person name="Labutti K."/>
            <person name="Andreopoulos B."/>
            <person name="Lipzen A."/>
            <person name="Chen C."/>
            <person name="Yanf M."/>
            <person name="Daum C."/>
            <person name="Ng V."/>
            <person name="Clum A."/>
            <person name="Ohm R."/>
            <person name="Martin F."/>
            <person name="Silar P."/>
            <person name="Natvig D."/>
            <person name="Lalanne C."/>
            <person name="Gautier V."/>
            <person name="Ament-Velasquez S.L."/>
            <person name="Kruys A."/>
            <person name="Hutchinson M.I."/>
            <person name="Powell A.J."/>
            <person name="Barry K."/>
            <person name="Miller A.N."/>
            <person name="Grigoriev I.V."/>
            <person name="Debuchy R."/>
            <person name="Gladieux P."/>
            <person name="Thoren M.H."/>
            <person name="Johannesson H."/>
        </authorList>
    </citation>
    <scope>NUCLEOTIDE SEQUENCE</scope>
    <source>
        <strain evidence="5">CBS 359.72</strain>
    </source>
</reference>
<dbReference type="AlphaFoldDB" id="A0AAN7HDM4"/>
<evidence type="ECO:0000256" key="3">
    <source>
        <dbReference type="SAM" id="SignalP"/>
    </source>
</evidence>
<comment type="caution">
    <text evidence="5">The sequence shown here is derived from an EMBL/GenBank/DDBJ whole genome shotgun (WGS) entry which is preliminary data.</text>
</comment>
<keyword evidence="3" id="KW-0732">Signal</keyword>
<dbReference type="InterPro" id="IPR050316">
    <property type="entry name" value="Tyrosinase/Hemocyanin"/>
</dbReference>
<protein>
    <recommendedName>
        <fullName evidence="4">Tyrosinase copper-binding domain-containing protein</fullName>
    </recommendedName>
</protein>
<accession>A0AAN7HDM4</accession>